<feature type="chain" id="PRO_5045181365" evidence="2">
    <location>
        <begin position="23"/>
        <end position="164"/>
    </location>
</feature>
<feature type="region of interest" description="Disordered" evidence="1">
    <location>
        <begin position="109"/>
        <end position="164"/>
    </location>
</feature>
<evidence type="ECO:0000256" key="2">
    <source>
        <dbReference type="SAM" id="SignalP"/>
    </source>
</evidence>
<evidence type="ECO:0000313" key="4">
    <source>
        <dbReference type="Proteomes" id="UP001596114"/>
    </source>
</evidence>
<protein>
    <submittedName>
        <fullName evidence="3">Uncharacterized protein</fullName>
    </submittedName>
</protein>
<feature type="region of interest" description="Disordered" evidence="1">
    <location>
        <begin position="65"/>
        <end position="88"/>
    </location>
</feature>
<feature type="signal peptide" evidence="2">
    <location>
        <begin position="1"/>
        <end position="22"/>
    </location>
</feature>
<proteinExistence type="predicted"/>
<gene>
    <name evidence="3" type="ORF">ACFPPA_16285</name>
</gene>
<dbReference type="Proteomes" id="UP001596114">
    <property type="component" value="Unassembled WGS sequence"/>
</dbReference>
<name>A0ABW0QRB3_9GAMM</name>
<keyword evidence="2" id="KW-0732">Signal</keyword>
<accession>A0ABW0QRB3</accession>
<dbReference type="EMBL" id="JBHSNF010000004">
    <property type="protein sequence ID" value="MFC5527300.1"/>
    <property type="molecule type" value="Genomic_DNA"/>
</dbReference>
<feature type="compositionally biased region" description="Basic and acidic residues" evidence="1">
    <location>
        <begin position="66"/>
        <end position="82"/>
    </location>
</feature>
<reference evidence="4" key="1">
    <citation type="journal article" date="2019" name="Int. J. Syst. Evol. Microbiol.">
        <title>The Global Catalogue of Microorganisms (GCM) 10K type strain sequencing project: providing services to taxonomists for standard genome sequencing and annotation.</title>
        <authorList>
            <consortium name="The Broad Institute Genomics Platform"/>
            <consortium name="The Broad Institute Genome Sequencing Center for Infectious Disease"/>
            <person name="Wu L."/>
            <person name="Ma J."/>
        </authorList>
    </citation>
    <scope>NUCLEOTIDE SEQUENCE [LARGE SCALE GENOMIC DNA]</scope>
    <source>
        <strain evidence="4">CGMCC 1.16619</strain>
    </source>
</reference>
<evidence type="ECO:0000313" key="3">
    <source>
        <dbReference type="EMBL" id="MFC5527300.1"/>
    </source>
</evidence>
<organism evidence="3 4">
    <name type="scientific">Rhodanobacter ginsengisoli</name>
    <dbReference type="NCBI Taxonomy" id="418646"/>
    <lineage>
        <taxon>Bacteria</taxon>
        <taxon>Pseudomonadati</taxon>
        <taxon>Pseudomonadota</taxon>
        <taxon>Gammaproteobacteria</taxon>
        <taxon>Lysobacterales</taxon>
        <taxon>Rhodanobacteraceae</taxon>
        <taxon>Rhodanobacter</taxon>
    </lineage>
</organism>
<sequence length="164" mass="16664">MRKTLFAVYIAGACMLTAPAFAQVNLGGAAQVGAGVNAGVAVPPVAHTLDQAGARTGQTLHRTARHATDLTRKTADRGRAAVDAHGNTAAQVRTAGTLDAGAAGRRASEIGHAVSHRARRNARSAARSGEHAARRSGKMVSHATSGPSVEADARVNADVDAHGH</sequence>
<keyword evidence="4" id="KW-1185">Reference proteome</keyword>
<feature type="compositionally biased region" description="Basic and acidic residues" evidence="1">
    <location>
        <begin position="151"/>
        <end position="164"/>
    </location>
</feature>
<dbReference type="RefSeq" id="WP_377321826.1">
    <property type="nucleotide sequence ID" value="NZ_JBHSNF010000004.1"/>
</dbReference>
<comment type="caution">
    <text evidence="3">The sequence shown here is derived from an EMBL/GenBank/DDBJ whole genome shotgun (WGS) entry which is preliminary data.</text>
</comment>
<evidence type="ECO:0000256" key="1">
    <source>
        <dbReference type="SAM" id="MobiDB-lite"/>
    </source>
</evidence>